<protein>
    <recommendedName>
        <fullName evidence="1">SOCS box domain-containing protein</fullName>
    </recommendedName>
</protein>
<dbReference type="Pfam" id="PF07525">
    <property type="entry name" value="SOCS_box"/>
    <property type="match status" value="1"/>
</dbReference>
<accession>A0AAD9PEI7</accession>
<dbReference type="SUPFAM" id="SSF48403">
    <property type="entry name" value="Ankyrin repeat"/>
    <property type="match status" value="1"/>
</dbReference>
<evidence type="ECO:0000313" key="3">
    <source>
        <dbReference type="Proteomes" id="UP001209878"/>
    </source>
</evidence>
<organism evidence="2 3">
    <name type="scientific">Ridgeia piscesae</name>
    <name type="common">Tubeworm</name>
    <dbReference type="NCBI Taxonomy" id="27915"/>
    <lineage>
        <taxon>Eukaryota</taxon>
        <taxon>Metazoa</taxon>
        <taxon>Spiralia</taxon>
        <taxon>Lophotrochozoa</taxon>
        <taxon>Annelida</taxon>
        <taxon>Polychaeta</taxon>
        <taxon>Sedentaria</taxon>
        <taxon>Canalipalpata</taxon>
        <taxon>Sabellida</taxon>
        <taxon>Siboglinidae</taxon>
        <taxon>Ridgeia</taxon>
    </lineage>
</organism>
<reference evidence="2" key="1">
    <citation type="journal article" date="2023" name="Mol. Biol. Evol.">
        <title>Third-Generation Sequencing Reveals the Adaptive Role of the Epigenome in Three Deep-Sea Polychaetes.</title>
        <authorList>
            <person name="Perez M."/>
            <person name="Aroh O."/>
            <person name="Sun Y."/>
            <person name="Lan Y."/>
            <person name="Juniper S.K."/>
            <person name="Young C.R."/>
            <person name="Angers B."/>
            <person name="Qian P.Y."/>
        </authorList>
    </citation>
    <scope>NUCLEOTIDE SEQUENCE</scope>
    <source>
        <strain evidence="2">R07B-5</strain>
    </source>
</reference>
<dbReference type="EMBL" id="JAODUO010000017">
    <property type="protein sequence ID" value="KAK2193082.1"/>
    <property type="molecule type" value="Genomic_DNA"/>
</dbReference>
<dbReference type="AlphaFoldDB" id="A0AAD9PEI7"/>
<dbReference type="InterPro" id="IPR001496">
    <property type="entry name" value="SOCS_box"/>
</dbReference>
<dbReference type="Gene3D" id="1.25.40.20">
    <property type="entry name" value="Ankyrin repeat-containing domain"/>
    <property type="match status" value="1"/>
</dbReference>
<evidence type="ECO:0000313" key="2">
    <source>
        <dbReference type="EMBL" id="KAK2193082.1"/>
    </source>
</evidence>
<proteinExistence type="predicted"/>
<sequence>MGNSISTRKQFRSTIRSSDNPAALRRLLETERAKRKLNVRINRKGDTALIYCIRREKYQHVPALIAAGCDITACNKDGLTALEMLLSKVVPSNGFILHQHFCPFPFDTPDFELPEILKTLLKAGACADSMQRLLLLVARQPRTVRELITLISDIHRPELFRISGLLLQLTVWFDQLENLELLFERGVDIENFWHAPFVPKVVPACSDCSRPRSRRRWVLGKHGAGHEYSLDDPDEDESTQGLKYSFWREWIEGWDEEYDPRLVDEEDDAGDAQFKASLLLTPIGAIAFCRACNSRRVLAAVVRHILHYRPVACGGPDLSHCDVARYLAAAGYDFHADEVHRLRSKCRIDFGDYDGCRSRPRSLKQLSRIAVRFRLRANVLSGVERLDDVIPPELRDYIAMVDRPSWW</sequence>
<name>A0AAD9PEI7_RIDPI</name>
<comment type="caution">
    <text evidence="2">The sequence shown here is derived from an EMBL/GenBank/DDBJ whole genome shotgun (WGS) entry which is preliminary data.</text>
</comment>
<dbReference type="PROSITE" id="PS50225">
    <property type="entry name" value="SOCS"/>
    <property type="match status" value="1"/>
</dbReference>
<feature type="domain" description="SOCS box" evidence="1">
    <location>
        <begin position="357"/>
        <end position="404"/>
    </location>
</feature>
<keyword evidence="3" id="KW-1185">Reference proteome</keyword>
<gene>
    <name evidence="2" type="ORF">NP493_17g04014</name>
</gene>
<evidence type="ECO:0000259" key="1">
    <source>
        <dbReference type="PROSITE" id="PS50225"/>
    </source>
</evidence>
<dbReference type="InterPro" id="IPR036770">
    <property type="entry name" value="Ankyrin_rpt-contain_sf"/>
</dbReference>
<dbReference type="Proteomes" id="UP001209878">
    <property type="component" value="Unassembled WGS sequence"/>
</dbReference>